<reference evidence="1" key="1">
    <citation type="submission" date="2009-08" db="EMBL/GenBank/DDBJ databases">
        <authorList>
            <consortium name="US DOE Joint Genome Institute"/>
            <person name="Lucas S."/>
            <person name="Copeland A."/>
            <person name="Lapidus A."/>
            <person name="Glavina del Rio T."/>
            <person name="Dalin E."/>
            <person name="Tice H."/>
            <person name="Bruce D."/>
            <person name="Barry K."/>
            <person name="Pitluck S."/>
            <person name="Lowry S."/>
            <person name="Larimer F."/>
            <person name="Land M."/>
            <person name="Hauser L."/>
            <person name="Kyrpides N."/>
            <person name="Ivanova N."/>
            <person name="McMahon K.D."/>
            <person name="Hugenholtz P."/>
        </authorList>
    </citation>
    <scope>NUCLEOTIDE SEQUENCE</scope>
    <source>
        <strain evidence="1">UW-1</strain>
    </source>
</reference>
<dbReference type="eggNOG" id="ENOG5033AE3">
    <property type="taxonomic scope" value="Bacteria"/>
</dbReference>
<evidence type="ECO:0000313" key="1">
    <source>
        <dbReference type="EMBL" id="ACV36799.1"/>
    </source>
</evidence>
<organism evidence="1">
    <name type="scientific">Accumulibacter regalis</name>
    <dbReference type="NCBI Taxonomy" id="522306"/>
    <lineage>
        <taxon>Bacteria</taxon>
        <taxon>Pseudomonadati</taxon>
        <taxon>Pseudomonadota</taxon>
        <taxon>Betaproteobacteria</taxon>
        <taxon>Candidatus Accumulibacter</taxon>
    </lineage>
</organism>
<proteinExistence type="predicted"/>
<name>C7RJV8_ACCRE</name>
<dbReference type="KEGG" id="app:CAP2UW1_3542"/>
<reference evidence="1" key="2">
    <citation type="submission" date="2009-09" db="EMBL/GenBank/DDBJ databases">
        <title>Complete sequence of chromosome of Candidatus Accumulibacter phosphatis clade IIA str. UW-1.</title>
        <authorList>
            <consortium name="US DOE Joint Genome Institute"/>
            <person name="Martin H.G."/>
            <person name="Ivanova N."/>
            <person name="Kunin V."/>
            <person name="Warnecke F."/>
            <person name="Barry K."/>
            <person name="He S."/>
            <person name="Salamov A."/>
            <person name="Szeto E."/>
            <person name="Dalin E."/>
            <person name="Pangilinan J.L."/>
            <person name="Lapidus A."/>
            <person name="Lowry S."/>
            <person name="Kyrpides N.C."/>
            <person name="McMahon K.D."/>
            <person name="Hugenholtz P."/>
        </authorList>
    </citation>
    <scope>NUCLEOTIDE SEQUENCE [LARGE SCALE GENOMIC DNA]</scope>
    <source>
        <strain evidence="1">UW-1</strain>
    </source>
</reference>
<gene>
    <name evidence="1" type="ordered locus">CAP2UW1_3542</name>
</gene>
<protein>
    <submittedName>
        <fullName evidence="1">Uncharacterized protein</fullName>
    </submittedName>
</protein>
<dbReference type="AlphaFoldDB" id="C7RJV8"/>
<sequence length="198" mass="22693">MQLRLTYQGLLLGANGKNTRAAHKHEIRVALHQQLRHHWEIHPYLSKVALQDAENPSKYHMILPFMEEKYSRFGWRFVPLVTEFFKVRCSIQILLLRPDLPGSIILSGDIDNRLKTLFDALRLPHSVDELGGADAPSTEELPLYCLLEDDRLIDHVSVETDVLLQPVSTTNPTKNDVRVIITVNLRPYVMTTNNMVFG</sequence>
<accession>C7RJV8</accession>
<dbReference type="HOGENOM" id="CLU_1426636_0_0_4"/>
<dbReference type="EMBL" id="CP001715">
    <property type="protein sequence ID" value="ACV36799.1"/>
    <property type="molecule type" value="Genomic_DNA"/>
</dbReference>